<evidence type="ECO:0000259" key="1">
    <source>
        <dbReference type="Pfam" id="PF00134"/>
    </source>
</evidence>
<dbReference type="CTD" id="124817"/>
<dbReference type="GO" id="GO:0007131">
    <property type="term" value="P:reciprocal meiotic recombination"/>
    <property type="evidence" value="ECO:0007669"/>
    <property type="project" value="TreeGrafter"/>
</dbReference>
<name>A0A913Z5X9_PATMI</name>
<dbReference type="InterPro" id="IPR036915">
    <property type="entry name" value="Cyclin-like_sf"/>
</dbReference>
<dbReference type="EnsemblMetazoa" id="XM_038191194.1">
    <property type="protein sequence ID" value="XP_038047122.1"/>
    <property type="gene ID" value="LOC119721226"/>
</dbReference>
<keyword evidence="3" id="KW-1185">Reference proteome</keyword>
<dbReference type="RefSeq" id="XP_038047122.1">
    <property type="nucleotide sequence ID" value="XM_038191194.1"/>
</dbReference>
<dbReference type="GeneID" id="119721226"/>
<dbReference type="PANTHER" id="PTHR21615:SF2">
    <property type="entry name" value="CYCLIN N-TERMINAL DOMAIN-CONTAINING PROTEIN 1"/>
    <property type="match status" value="1"/>
</dbReference>
<organism evidence="2 3">
    <name type="scientific">Patiria miniata</name>
    <name type="common">Bat star</name>
    <name type="synonym">Asterina miniata</name>
    <dbReference type="NCBI Taxonomy" id="46514"/>
    <lineage>
        <taxon>Eukaryota</taxon>
        <taxon>Metazoa</taxon>
        <taxon>Echinodermata</taxon>
        <taxon>Eleutherozoa</taxon>
        <taxon>Asterozoa</taxon>
        <taxon>Asteroidea</taxon>
        <taxon>Valvatacea</taxon>
        <taxon>Valvatida</taxon>
        <taxon>Asterinidae</taxon>
        <taxon>Patiria</taxon>
    </lineage>
</organism>
<feature type="domain" description="Cyclin N-terminal" evidence="1">
    <location>
        <begin position="57"/>
        <end position="179"/>
    </location>
</feature>
<proteinExistence type="predicted"/>
<dbReference type="OrthoDB" id="9983043at2759"/>
<dbReference type="SUPFAM" id="SSF47954">
    <property type="entry name" value="Cyclin-like"/>
    <property type="match status" value="1"/>
</dbReference>
<dbReference type="PANTHER" id="PTHR21615">
    <property type="entry name" value="CYCLIN N-TERMINAL DOMAIN-CONTAINING PROTEIN 1"/>
    <property type="match status" value="1"/>
</dbReference>
<dbReference type="AlphaFoldDB" id="A0A913Z5X9"/>
<dbReference type="OMA" id="CFKETRI"/>
<dbReference type="Gene3D" id="1.10.472.10">
    <property type="entry name" value="Cyclin-like"/>
    <property type="match status" value="1"/>
</dbReference>
<evidence type="ECO:0000313" key="2">
    <source>
        <dbReference type="EnsemblMetazoa" id="XP_038047122.1"/>
    </source>
</evidence>
<dbReference type="GO" id="GO:0035861">
    <property type="term" value="C:site of double-strand break"/>
    <property type="evidence" value="ECO:0007669"/>
    <property type="project" value="TreeGrafter"/>
</dbReference>
<reference evidence="2" key="1">
    <citation type="submission" date="2022-11" db="UniProtKB">
        <authorList>
            <consortium name="EnsemblMetazoa"/>
        </authorList>
    </citation>
    <scope>IDENTIFICATION</scope>
</reference>
<dbReference type="InterPro" id="IPR006671">
    <property type="entry name" value="Cyclin_N"/>
</dbReference>
<protein>
    <recommendedName>
        <fullName evidence="1">Cyclin N-terminal domain-containing protein</fullName>
    </recommendedName>
</protein>
<sequence length="309" mass="34866">MADIAIFGTPPEPVFNLKGRCLSSELLEELLYVQAAQNENAVKNACSTDGAFKQGSIAEMVFLVCDKFNQPPEARYLAVEIFDRFMTKYVHDQFKKLHSDKGGGKKTNTTWNSFLKKLQKHLKLYIMSCVQIASKMCSHYKILTNRKCSRFLLNAGLGCTSATILRTELTILETLDYRVYNTSPLTYIETLLEIMGHNDNTTSVKILHETSLKVMDLAYLKRGSVYDQLFRVASGRKTSTPEEREKFALVEHDMMLFAMAVIGAASYVTDRTTSDQVINHVGRITCIPTNDILEFATVLVQNLHSDDHP</sequence>
<accession>A0A913Z5X9</accession>
<dbReference type="Pfam" id="PF00134">
    <property type="entry name" value="Cyclin_N"/>
    <property type="match status" value="1"/>
</dbReference>
<dbReference type="Proteomes" id="UP000887568">
    <property type="component" value="Unplaced"/>
</dbReference>
<dbReference type="CDD" id="cd20541">
    <property type="entry name" value="CYCLIN_CNTD1"/>
    <property type="match status" value="1"/>
</dbReference>
<evidence type="ECO:0000313" key="3">
    <source>
        <dbReference type="Proteomes" id="UP000887568"/>
    </source>
</evidence>